<comment type="subcellular location">
    <subcellularLocation>
        <location evidence="1">Cell membrane</location>
        <topology evidence="1">Multi-pass membrane protein</topology>
    </subcellularLocation>
</comment>
<organism evidence="9 10">
    <name type="scientific">Svornostia abyssi</name>
    <dbReference type="NCBI Taxonomy" id="2898438"/>
    <lineage>
        <taxon>Bacteria</taxon>
        <taxon>Bacillati</taxon>
        <taxon>Actinomycetota</taxon>
        <taxon>Thermoleophilia</taxon>
        <taxon>Solirubrobacterales</taxon>
        <taxon>Baekduiaceae</taxon>
        <taxon>Svornostia</taxon>
    </lineage>
</organism>
<reference evidence="10" key="1">
    <citation type="submission" date="2021-11" db="EMBL/GenBank/DDBJ databases">
        <title>Cultivation dependent microbiological survey of springs from the worlds oldest radium mine currently devoted to the extraction of radon-saturated water.</title>
        <authorList>
            <person name="Kapinusova G."/>
            <person name="Smrhova T."/>
            <person name="Strejcek M."/>
            <person name="Suman J."/>
            <person name="Jani K."/>
            <person name="Pajer P."/>
            <person name="Uhlik O."/>
        </authorList>
    </citation>
    <scope>NUCLEOTIDE SEQUENCE [LARGE SCALE GENOMIC DNA]</scope>
    <source>
        <strain evidence="10">J379</strain>
    </source>
</reference>
<evidence type="ECO:0000256" key="7">
    <source>
        <dbReference type="SAM" id="Phobius"/>
    </source>
</evidence>
<evidence type="ECO:0000256" key="5">
    <source>
        <dbReference type="ARBA" id="ARBA00023136"/>
    </source>
</evidence>
<evidence type="ECO:0000256" key="3">
    <source>
        <dbReference type="ARBA" id="ARBA00022692"/>
    </source>
</evidence>
<evidence type="ECO:0000313" key="10">
    <source>
        <dbReference type="Proteomes" id="UP001058860"/>
    </source>
</evidence>
<keyword evidence="10" id="KW-1185">Reference proteome</keyword>
<evidence type="ECO:0000256" key="6">
    <source>
        <dbReference type="SAM" id="MobiDB-lite"/>
    </source>
</evidence>
<keyword evidence="4 7" id="KW-1133">Transmembrane helix</keyword>
<accession>A0ABY5PCK0</accession>
<name>A0ABY5PCK0_9ACTN</name>
<dbReference type="Pfam" id="PF05425">
    <property type="entry name" value="CopD"/>
    <property type="match status" value="1"/>
</dbReference>
<dbReference type="PANTHER" id="PTHR34820">
    <property type="entry name" value="INNER MEMBRANE PROTEIN YEBZ"/>
    <property type="match status" value="1"/>
</dbReference>
<keyword evidence="3 7" id="KW-0812">Transmembrane</keyword>
<evidence type="ECO:0000256" key="2">
    <source>
        <dbReference type="ARBA" id="ARBA00022475"/>
    </source>
</evidence>
<feature type="transmembrane region" description="Helical" evidence="7">
    <location>
        <begin position="62"/>
        <end position="83"/>
    </location>
</feature>
<keyword evidence="2" id="KW-1003">Cell membrane</keyword>
<dbReference type="EMBL" id="CP088295">
    <property type="protein sequence ID" value="UUY02195.1"/>
    <property type="molecule type" value="Genomic_DNA"/>
</dbReference>
<sequence>MLVLVWWPALRSGAGELRTSLAREVLPAFGRVAVPAFVLAVSTGAVSLLVQLGHLDALWNTAYGRVLLVKIVVVGCVAAVSFTHARRLRPRLMAGAQSVVERRHWQLLRSEPLVGIGVVGAVAALVAFPLPPRQLADTDEAVAARPACDPCPLPRPAGDELAVAERAGSHVVAGWLRRDSRAGSRGRCGYSTGAVGRIARRCKYRTGARPAAVRAACASVRAKLEARHGSAGLEAELEATDGTGAPQTATGELAEVRQLRA</sequence>
<gene>
    <name evidence="9" type="ORF">LRS13_15910</name>
</gene>
<proteinExistence type="predicted"/>
<protein>
    <submittedName>
        <fullName evidence="9">CopD family protein</fullName>
    </submittedName>
</protein>
<feature type="transmembrane region" description="Helical" evidence="7">
    <location>
        <begin position="28"/>
        <end position="50"/>
    </location>
</feature>
<keyword evidence="5 7" id="KW-0472">Membrane</keyword>
<evidence type="ECO:0000256" key="4">
    <source>
        <dbReference type="ARBA" id="ARBA00022989"/>
    </source>
</evidence>
<feature type="region of interest" description="Disordered" evidence="6">
    <location>
        <begin position="233"/>
        <end position="261"/>
    </location>
</feature>
<evidence type="ECO:0000313" key="9">
    <source>
        <dbReference type="EMBL" id="UUY02195.1"/>
    </source>
</evidence>
<dbReference type="InterPro" id="IPR032694">
    <property type="entry name" value="CopC/D"/>
</dbReference>
<dbReference type="InterPro" id="IPR008457">
    <property type="entry name" value="Cu-R_CopD_dom"/>
</dbReference>
<feature type="domain" description="Copper resistance protein D" evidence="8">
    <location>
        <begin position="24"/>
        <end position="125"/>
    </location>
</feature>
<dbReference type="PANTHER" id="PTHR34820:SF4">
    <property type="entry name" value="INNER MEMBRANE PROTEIN YEBZ"/>
    <property type="match status" value="1"/>
</dbReference>
<evidence type="ECO:0000259" key="8">
    <source>
        <dbReference type="Pfam" id="PF05425"/>
    </source>
</evidence>
<dbReference type="Proteomes" id="UP001058860">
    <property type="component" value="Chromosome"/>
</dbReference>
<dbReference type="RefSeq" id="WP_353862729.1">
    <property type="nucleotide sequence ID" value="NZ_CP088295.1"/>
</dbReference>
<evidence type="ECO:0000256" key="1">
    <source>
        <dbReference type="ARBA" id="ARBA00004651"/>
    </source>
</evidence>